<feature type="transmembrane region" description="Helical" evidence="1">
    <location>
        <begin position="153"/>
        <end position="171"/>
    </location>
</feature>
<dbReference type="Proteomes" id="UP001156905">
    <property type="component" value="Unassembled WGS sequence"/>
</dbReference>
<feature type="transmembrane region" description="Helical" evidence="1">
    <location>
        <begin position="77"/>
        <end position="95"/>
    </location>
</feature>
<comment type="caution">
    <text evidence="3">The sequence shown here is derived from an EMBL/GenBank/DDBJ whole genome shotgun (WGS) entry which is preliminary data.</text>
</comment>
<accession>A0ABQ6B4N0</accession>
<feature type="transmembrane region" description="Helical" evidence="1">
    <location>
        <begin position="317"/>
        <end position="336"/>
    </location>
</feature>
<dbReference type="EMBL" id="BSOW01000021">
    <property type="protein sequence ID" value="GLR88728.1"/>
    <property type="molecule type" value="Genomic_DNA"/>
</dbReference>
<feature type="transmembrane region" description="Helical" evidence="1">
    <location>
        <begin position="342"/>
        <end position="361"/>
    </location>
</feature>
<keyword evidence="1" id="KW-0472">Membrane</keyword>
<proteinExistence type="predicted"/>
<feature type="domain" description="DUF2157" evidence="2">
    <location>
        <begin position="16"/>
        <end position="154"/>
    </location>
</feature>
<sequence>MLDRAYRQRLEADLARWEADGVVTPAAVAAIRGALPATASRFNIPVVVGIVGGLLIAAAFLAFVAAHWLEIARPSRFAILITGIVASNGLGAWFARTERPILADLCASVGAVIFGAGIALVGQMYHLGDDFAGGMLLWAVGALCAAALTSSRGALAVALVAASIWTCMRIIDLDDGPHLPFVALWLIAGALALIWKSRVAAHLVALATLPWWIATAIRLDLFELTPFLVLANGAALLLGGGLALAATPWPRTREAGGVLSNYGAFALAVVAALEVIASNDVLRAGSDGAPPWAIACGVAGTIAAFAVGVLRREAGAAFAGGAMALMMIATVVWPLRQTGEPWPAYAVVLSAMLCLVVSGMLDGSRARMVAGWLGIAGVIAGITWAVQGSLLRRSAFLAAAGVVAIAMAAVLNRLLPRTET</sequence>
<feature type="transmembrane region" description="Helical" evidence="1">
    <location>
        <begin position="42"/>
        <end position="65"/>
    </location>
</feature>
<feature type="transmembrane region" description="Helical" evidence="1">
    <location>
        <begin position="289"/>
        <end position="310"/>
    </location>
</feature>
<feature type="transmembrane region" description="Helical" evidence="1">
    <location>
        <begin position="368"/>
        <end position="390"/>
    </location>
</feature>
<keyword evidence="4" id="KW-1185">Reference proteome</keyword>
<evidence type="ECO:0000313" key="4">
    <source>
        <dbReference type="Proteomes" id="UP001156905"/>
    </source>
</evidence>
<feature type="transmembrane region" description="Helical" evidence="1">
    <location>
        <begin position="396"/>
        <end position="415"/>
    </location>
</feature>
<feature type="transmembrane region" description="Helical" evidence="1">
    <location>
        <begin position="177"/>
        <end position="195"/>
    </location>
</feature>
<keyword evidence="1" id="KW-0812">Transmembrane</keyword>
<evidence type="ECO:0000313" key="3">
    <source>
        <dbReference type="EMBL" id="GLR88728.1"/>
    </source>
</evidence>
<feature type="transmembrane region" description="Helical" evidence="1">
    <location>
        <begin position="227"/>
        <end position="246"/>
    </location>
</feature>
<gene>
    <name evidence="3" type="ORF">GCM10007857_54410</name>
</gene>
<reference evidence="4" key="1">
    <citation type="journal article" date="2019" name="Int. J. Syst. Evol. Microbiol.">
        <title>The Global Catalogue of Microorganisms (GCM) 10K type strain sequencing project: providing services to taxonomists for standard genome sequencing and annotation.</title>
        <authorList>
            <consortium name="The Broad Institute Genomics Platform"/>
            <consortium name="The Broad Institute Genome Sequencing Center for Infectious Disease"/>
            <person name="Wu L."/>
            <person name="Ma J."/>
        </authorList>
    </citation>
    <scope>NUCLEOTIDE SEQUENCE [LARGE SCALE GENOMIC DNA]</scope>
    <source>
        <strain evidence="4">NBRC 102520</strain>
    </source>
</reference>
<feature type="transmembrane region" description="Helical" evidence="1">
    <location>
        <begin position="202"/>
        <end position="221"/>
    </location>
</feature>
<evidence type="ECO:0000259" key="2">
    <source>
        <dbReference type="Pfam" id="PF09925"/>
    </source>
</evidence>
<dbReference type="Pfam" id="PF09925">
    <property type="entry name" value="DUF2157"/>
    <property type="match status" value="1"/>
</dbReference>
<dbReference type="InterPro" id="IPR018677">
    <property type="entry name" value="DUF2157"/>
</dbReference>
<dbReference type="RefSeq" id="WP_284270478.1">
    <property type="nucleotide sequence ID" value="NZ_BSOW01000021.1"/>
</dbReference>
<feature type="transmembrane region" description="Helical" evidence="1">
    <location>
        <begin position="258"/>
        <end position="277"/>
    </location>
</feature>
<keyword evidence="1" id="KW-1133">Transmembrane helix</keyword>
<organism evidence="3 4">
    <name type="scientific">Bradyrhizobium iriomotense</name>
    <dbReference type="NCBI Taxonomy" id="441950"/>
    <lineage>
        <taxon>Bacteria</taxon>
        <taxon>Pseudomonadati</taxon>
        <taxon>Pseudomonadota</taxon>
        <taxon>Alphaproteobacteria</taxon>
        <taxon>Hyphomicrobiales</taxon>
        <taxon>Nitrobacteraceae</taxon>
        <taxon>Bradyrhizobium</taxon>
    </lineage>
</organism>
<protein>
    <submittedName>
        <fullName evidence="3">Membrane protein</fullName>
    </submittedName>
</protein>
<feature type="transmembrane region" description="Helical" evidence="1">
    <location>
        <begin position="131"/>
        <end position="148"/>
    </location>
</feature>
<name>A0ABQ6B4N0_9BRAD</name>
<evidence type="ECO:0000256" key="1">
    <source>
        <dbReference type="SAM" id="Phobius"/>
    </source>
</evidence>
<feature type="transmembrane region" description="Helical" evidence="1">
    <location>
        <begin position="102"/>
        <end position="125"/>
    </location>
</feature>